<dbReference type="EMBL" id="UOET01000310">
    <property type="protein sequence ID" value="VAW29027.1"/>
    <property type="molecule type" value="Genomic_DNA"/>
</dbReference>
<organism evidence="1">
    <name type="scientific">hydrothermal vent metagenome</name>
    <dbReference type="NCBI Taxonomy" id="652676"/>
    <lineage>
        <taxon>unclassified sequences</taxon>
        <taxon>metagenomes</taxon>
        <taxon>ecological metagenomes</taxon>
    </lineage>
</organism>
<reference evidence="1" key="1">
    <citation type="submission" date="2018-06" db="EMBL/GenBank/DDBJ databases">
        <authorList>
            <person name="Zhirakovskaya E."/>
        </authorList>
    </citation>
    <scope>NUCLEOTIDE SEQUENCE</scope>
</reference>
<dbReference type="AlphaFoldDB" id="A0A3B0UUL6"/>
<sequence>MNNVIEYIQEIIGHKINLERVGKEKLKNIPIYILNDYNIWKGELFGKTIFLLEKISPEHFTPLQYEKQMGLLEKKLQNPIVFVLPEIKSYDRNRLVRRRINFIINNKQVFIPHLLVDLKEYQIKPLQNIFLQPAAQVIVLFHLQRQSLNEMTYKQIAGLLQYPYLTISRAVENLFLLGICNTEGKKEKRIVFETDKKKLWEKALPLMRTPAKKKVFINENLPDNMVFKANMNALAFYTNMNDDGHKYYAVNHLDFLNLKKEKEIKTISNYDGDYIIELWRYNPGRLAVNNYVDPLSLYLCYKSTTDEREEMALEQLLEKVKWYEE</sequence>
<name>A0A3B0UUL6_9ZZZZ</name>
<evidence type="ECO:0000313" key="1">
    <source>
        <dbReference type="EMBL" id="VAW29027.1"/>
    </source>
</evidence>
<accession>A0A3B0UUL6</accession>
<gene>
    <name evidence="1" type="ORF">MNBD_BACTEROID07-729</name>
</gene>
<evidence type="ECO:0008006" key="2">
    <source>
        <dbReference type="Google" id="ProtNLM"/>
    </source>
</evidence>
<proteinExistence type="predicted"/>
<protein>
    <recommendedName>
        <fullName evidence="2">MarR family transcriptional regulator</fullName>
    </recommendedName>
</protein>